<comment type="subcellular location">
    <subcellularLocation>
        <location evidence="1 13">Cytoplasmic vesicle</location>
        <location evidence="1 13">COPI-coated vesicle membrane</location>
        <topology evidence="1 13">Peripheral membrane protein</topology>
        <orientation evidence="1 13">Cytoplasmic side</orientation>
    </subcellularLocation>
    <subcellularLocation>
        <location evidence="13">Golgi apparatus membrane</location>
        <topology evidence="13">Peripheral membrane protein</topology>
        <orientation evidence="13">Cytoplasmic side</orientation>
    </subcellularLocation>
    <text evidence="13">The coatomer is cytoplasmic or polymerized on the cytoplasmic side of the Golgi, as well as on the vesicles/buds originating from it.</text>
</comment>
<evidence type="ECO:0000256" key="13">
    <source>
        <dbReference type="PIRNR" id="PIRNR005567"/>
    </source>
</evidence>
<evidence type="ECO:0000256" key="15">
    <source>
        <dbReference type="SAM" id="MobiDB-lite"/>
    </source>
</evidence>
<dbReference type="GO" id="GO:0006891">
    <property type="term" value="P:intra-Golgi vesicle-mediated transport"/>
    <property type="evidence" value="ECO:0007669"/>
    <property type="project" value="TreeGrafter"/>
</dbReference>
<dbReference type="GO" id="GO:0030126">
    <property type="term" value="C:COPI vesicle coat"/>
    <property type="evidence" value="ECO:0007669"/>
    <property type="project" value="TreeGrafter"/>
</dbReference>
<comment type="subunit">
    <text evidence="13">Oligomeric complex that consists of at least the alpha, beta, beta', gamma, delta, epsilon and zeta subunits.</text>
</comment>
<comment type="function">
    <text evidence="12 13">The coatomer is a cytosolic protein complex that binds to dilysine motifs and reversibly associates with Golgi non-clathrin-coated vesicles, which further mediate biosynthetic protein transport from the ER, via the Golgi up to the trans Golgi network. Coatomer complex is required for budding from Golgi membranes, and is essential for the retrograde Golgi-to-ER transport of dilysine-tagged proteins.</text>
</comment>
<sequence>MLFEVNRKLFSRSDRVKGVDFHPTEPWVLTGLYNGQVHIHHTETGALLKTFEVADVPVRCIKFIARKNWFVAGSDDFQLRVFNYNTHEKVASFEAHPDYIRCLAVHPERSLVLTGSDDMTIKVWDWEKGWKNVQMYQGHTHYIMNISFNPKDTNTFASACLDRTVKIWSISALSSSTSSPQANFTLEAHEKGVNYVDFYPGNDKPYLVTCGDDKTVKVWDYLSKSCVQTMEGHTNNVSFAVFHPSLPVIISGSEDGTVKIWNSNTYRIENTLSYALERAWCVALHKTANEVAVGYDEGVVVIKLGKDEPTFSVDSSGKMIYTKSSAVLSANLTLVEGASSLSDGQRVQLSSSKEIGSSEVFPTAILHSPNGRWVTVVGDGEWITYTALAWRNKSFGNGFSFAWGPDSNTYAVLESKVNLKLFKNFKEKPGVIKGTGSWGMDALYGGPLLGARGNGFVIFWDWETGEIVRRVDVDAKNIYWSTNNTLVAIASDDSFYILRFDRDAYEAKLAEGALENSDEGAEEAFEVVADVQESVKTAKWIGDCFIYTTSSNRLMYFVGNESYSISPLDTPLYLLSYLPAHNRVYLSDKDLNVYTYHLSLAVVEYQIAVIKGEMEEAAGIFKDAVEKGLIGREGRGRLARFLESRDLKELALEIATDPDHKFELALGLDDLDTALEIVKAESEIAPTATPPSEIDIEAEAKEVSKPTPAPTKPTEINPESITKWKALGDRALAAWRFDLAKECFENAGDLGALMLLLMSMGGEGEDELLKLAERAENEGQNNLAWVIWWSTGARDRCVELLMKTDRVSEAAMFARTYVPSLVSKTVLAWQAELNAKSRPKIAETIANPDVNPDLFEEGWDSVLEKEKEIQEKEKHSGVESTVVTPQTESPVLVDVAA</sequence>
<feature type="repeat" description="WD" evidence="14">
    <location>
        <begin position="230"/>
        <end position="271"/>
    </location>
</feature>
<dbReference type="Proteomes" id="UP001150238">
    <property type="component" value="Unassembled WGS sequence"/>
</dbReference>
<keyword evidence="6" id="KW-0677">Repeat</keyword>
<dbReference type="PANTHER" id="PTHR19876">
    <property type="entry name" value="COATOMER"/>
    <property type="match status" value="1"/>
</dbReference>
<dbReference type="Gene3D" id="2.130.10.10">
    <property type="entry name" value="YVTN repeat-like/Quinoprotein amine dehydrogenase"/>
    <property type="match status" value="1"/>
</dbReference>
<evidence type="ECO:0000256" key="14">
    <source>
        <dbReference type="PROSITE-ProRule" id="PRU00221"/>
    </source>
</evidence>
<comment type="caution">
    <text evidence="18">The sequence shown here is derived from an EMBL/GenBank/DDBJ whole genome shotgun (WGS) entry which is preliminary data.</text>
</comment>
<evidence type="ECO:0000256" key="4">
    <source>
        <dbReference type="ARBA" id="ARBA00022490"/>
    </source>
</evidence>
<dbReference type="GO" id="GO:0006888">
    <property type="term" value="P:endoplasmic reticulum to Golgi vesicle-mediated transport"/>
    <property type="evidence" value="ECO:0007669"/>
    <property type="project" value="TreeGrafter"/>
</dbReference>
<dbReference type="CDD" id="cd22947">
    <property type="entry name" value="Coatomer_WDAD_beta-like"/>
    <property type="match status" value="1"/>
</dbReference>
<dbReference type="SUPFAM" id="SSF50969">
    <property type="entry name" value="YVTN repeat-like/Quinoprotein amine dehydrogenase"/>
    <property type="match status" value="1"/>
</dbReference>
<dbReference type="EMBL" id="JANVFS010000054">
    <property type="protein sequence ID" value="KAJ4464992.1"/>
    <property type="molecule type" value="Genomic_DNA"/>
</dbReference>
<evidence type="ECO:0000313" key="18">
    <source>
        <dbReference type="EMBL" id="KAJ4464992.1"/>
    </source>
</evidence>
<organism evidence="18 19">
    <name type="scientific">Lentinula lateritia</name>
    <dbReference type="NCBI Taxonomy" id="40482"/>
    <lineage>
        <taxon>Eukaryota</taxon>
        <taxon>Fungi</taxon>
        <taxon>Dikarya</taxon>
        <taxon>Basidiomycota</taxon>
        <taxon>Agaricomycotina</taxon>
        <taxon>Agaricomycetes</taxon>
        <taxon>Agaricomycetidae</taxon>
        <taxon>Agaricales</taxon>
        <taxon>Marasmiineae</taxon>
        <taxon>Omphalotaceae</taxon>
        <taxon>Lentinula</taxon>
    </lineage>
</organism>
<dbReference type="InterPro" id="IPR020472">
    <property type="entry name" value="WD40_PAC1"/>
</dbReference>
<dbReference type="AlphaFoldDB" id="A0A9W8ZRQ1"/>
<dbReference type="Gene3D" id="1.25.40.470">
    <property type="match status" value="1"/>
</dbReference>
<feature type="repeat" description="WD" evidence="14">
    <location>
        <begin position="93"/>
        <end position="125"/>
    </location>
</feature>
<dbReference type="PIRSF" id="PIRSF005567">
    <property type="entry name" value="Coatomer_beta'_subunit"/>
    <property type="match status" value="1"/>
</dbReference>
<keyword evidence="7 13" id="KW-0931">ER-Golgi transport</keyword>
<evidence type="ECO:0000256" key="2">
    <source>
        <dbReference type="ARBA" id="ARBA00010844"/>
    </source>
</evidence>
<accession>A0A9W8ZRQ1</accession>
<reference evidence="18" key="1">
    <citation type="submission" date="2022-08" db="EMBL/GenBank/DDBJ databases">
        <authorList>
            <consortium name="DOE Joint Genome Institute"/>
            <person name="Min B."/>
            <person name="Riley R."/>
            <person name="Sierra-Patev S."/>
            <person name="Naranjo-Ortiz M."/>
            <person name="Looney B."/>
            <person name="Konkel Z."/>
            <person name="Slot J.C."/>
            <person name="Sakamoto Y."/>
            <person name="Steenwyk J.L."/>
            <person name="Rokas A."/>
            <person name="Carro J."/>
            <person name="Camarero S."/>
            <person name="Ferreira P."/>
            <person name="Molpeceres G."/>
            <person name="Ruiz-Duenas F.J."/>
            <person name="Serrano A."/>
            <person name="Henrissat B."/>
            <person name="Drula E."/>
            <person name="Hughes K.W."/>
            <person name="Mata J.L."/>
            <person name="Ishikawa N.K."/>
            <person name="Vargas-Isla R."/>
            <person name="Ushijima S."/>
            <person name="Smith C.A."/>
            <person name="Ahrendt S."/>
            <person name="Andreopoulos W."/>
            <person name="He G."/>
            <person name="Labutti K."/>
            <person name="Lipzen A."/>
            <person name="Ng V."/>
            <person name="Sandor L."/>
            <person name="Barry K."/>
            <person name="Martinez A.T."/>
            <person name="Xiao Y."/>
            <person name="Gibbons J.G."/>
            <person name="Terashima K."/>
            <person name="Hibbett D.S."/>
            <person name="Grigoriev I.V."/>
        </authorList>
    </citation>
    <scope>NUCLEOTIDE SEQUENCE</scope>
    <source>
        <strain evidence="18">Sp2 HRB7682 ss15</strain>
    </source>
</reference>
<evidence type="ECO:0000259" key="16">
    <source>
        <dbReference type="Pfam" id="PF04053"/>
    </source>
</evidence>
<feature type="domain" description="COPA/B TPR" evidence="17">
    <location>
        <begin position="719"/>
        <end position="830"/>
    </location>
</feature>
<dbReference type="InterPro" id="IPR050844">
    <property type="entry name" value="Coatomer_complex_subunit"/>
</dbReference>
<keyword evidence="10 13" id="KW-0472">Membrane</keyword>
<evidence type="ECO:0000259" key="17">
    <source>
        <dbReference type="Pfam" id="PF23953"/>
    </source>
</evidence>
<evidence type="ECO:0000256" key="1">
    <source>
        <dbReference type="ARBA" id="ARBA00004347"/>
    </source>
</evidence>
<evidence type="ECO:0000256" key="3">
    <source>
        <dbReference type="ARBA" id="ARBA00022448"/>
    </source>
</evidence>
<dbReference type="PANTHER" id="PTHR19876:SF2">
    <property type="entry name" value="COATOMER SUBUNIT BETA"/>
    <property type="match status" value="1"/>
</dbReference>
<keyword evidence="3 13" id="KW-0813">Transport</keyword>
<gene>
    <name evidence="18" type="ORF">C8J55DRAFT_263643</name>
</gene>
<dbReference type="SMART" id="SM00320">
    <property type="entry name" value="WD40"/>
    <property type="match status" value="7"/>
</dbReference>
<proteinExistence type="inferred from homology"/>
<keyword evidence="4 13" id="KW-0963">Cytoplasm</keyword>
<dbReference type="GO" id="GO:0000139">
    <property type="term" value="C:Golgi membrane"/>
    <property type="evidence" value="ECO:0007669"/>
    <property type="project" value="UniProtKB-SubCell"/>
</dbReference>
<dbReference type="FunFam" id="2.130.10.10:FF:000016">
    <property type="entry name" value="Coatomer alpha subunit, putative"/>
    <property type="match status" value="1"/>
</dbReference>
<evidence type="ECO:0000256" key="5">
    <source>
        <dbReference type="ARBA" id="ARBA00022574"/>
    </source>
</evidence>
<evidence type="ECO:0000313" key="19">
    <source>
        <dbReference type="Proteomes" id="UP001150238"/>
    </source>
</evidence>
<feature type="region of interest" description="Disordered" evidence="15">
    <location>
        <begin position="870"/>
        <end position="897"/>
    </location>
</feature>
<keyword evidence="8 13" id="KW-0653">Protein transport</keyword>
<dbReference type="PRINTS" id="PR00320">
    <property type="entry name" value="GPROTEINBRPT"/>
</dbReference>
<dbReference type="PROSITE" id="PS50294">
    <property type="entry name" value="WD_REPEATS_REGION"/>
    <property type="match status" value="4"/>
</dbReference>
<evidence type="ECO:0000256" key="6">
    <source>
        <dbReference type="ARBA" id="ARBA00022737"/>
    </source>
</evidence>
<keyword evidence="9 13" id="KW-0333">Golgi apparatus</keyword>
<feature type="domain" description="COPA/B second beta-propeller" evidence="16">
    <location>
        <begin position="342"/>
        <end position="588"/>
    </location>
</feature>
<dbReference type="InterPro" id="IPR015943">
    <property type="entry name" value="WD40/YVTN_repeat-like_dom_sf"/>
</dbReference>
<reference evidence="18" key="2">
    <citation type="journal article" date="2023" name="Proc. Natl. Acad. Sci. U.S.A.">
        <title>A global phylogenomic analysis of the shiitake genus Lentinula.</title>
        <authorList>
            <person name="Sierra-Patev S."/>
            <person name="Min B."/>
            <person name="Naranjo-Ortiz M."/>
            <person name="Looney B."/>
            <person name="Konkel Z."/>
            <person name="Slot J.C."/>
            <person name="Sakamoto Y."/>
            <person name="Steenwyk J.L."/>
            <person name="Rokas A."/>
            <person name="Carro J."/>
            <person name="Camarero S."/>
            <person name="Ferreira P."/>
            <person name="Molpeceres G."/>
            <person name="Ruiz-Duenas F.J."/>
            <person name="Serrano A."/>
            <person name="Henrissat B."/>
            <person name="Drula E."/>
            <person name="Hughes K.W."/>
            <person name="Mata J.L."/>
            <person name="Ishikawa N.K."/>
            <person name="Vargas-Isla R."/>
            <person name="Ushijima S."/>
            <person name="Smith C.A."/>
            <person name="Donoghue J."/>
            <person name="Ahrendt S."/>
            <person name="Andreopoulos W."/>
            <person name="He G."/>
            <person name="LaButti K."/>
            <person name="Lipzen A."/>
            <person name="Ng V."/>
            <person name="Riley R."/>
            <person name="Sandor L."/>
            <person name="Barry K."/>
            <person name="Martinez A.T."/>
            <person name="Xiao Y."/>
            <person name="Gibbons J.G."/>
            <person name="Terashima K."/>
            <person name="Grigoriev I.V."/>
            <person name="Hibbett D."/>
        </authorList>
    </citation>
    <scope>NUCLEOTIDE SEQUENCE</scope>
    <source>
        <strain evidence="18">Sp2 HRB7682 ss15</strain>
    </source>
</reference>
<dbReference type="PROSITE" id="PS50082">
    <property type="entry name" value="WD_REPEATS_2"/>
    <property type="match status" value="4"/>
</dbReference>
<evidence type="ECO:0000256" key="7">
    <source>
        <dbReference type="ARBA" id="ARBA00022892"/>
    </source>
</evidence>
<dbReference type="Pfam" id="PF23953">
    <property type="entry name" value="TPR_COPA_B"/>
    <property type="match status" value="2"/>
</dbReference>
<dbReference type="CDD" id="cd00200">
    <property type="entry name" value="WD40"/>
    <property type="match status" value="1"/>
</dbReference>
<dbReference type="Pfam" id="PF00400">
    <property type="entry name" value="WD40"/>
    <property type="match status" value="6"/>
</dbReference>
<dbReference type="SUPFAM" id="SSF51004">
    <property type="entry name" value="C-terminal (heme d1) domain of cytochrome cd1-nitrite reductase"/>
    <property type="match status" value="1"/>
</dbReference>
<dbReference type="InterPro" id="IPR011048">
    <property type="entry name" value="Haem_d1_sf"/>
</dbReference>
<feature type="repeat" description="WD" evidence="14">
    <location>
        <begin position="136"/>
        <end position="178"/>
    </location>
</feature>
<evidence type="ECO:0000256" key="10">
    <source>
        <dbReference type="ARBA" id="ARBA00023136"/>
    </source>
</evidence>
<keyword evidence="5 14" id="KW-0853">WD repeat</keyword>
<evidence type="ECO:0000256" key="11">
    <source>
        <dbReference type="ARBA" id="ARBA00023329"/>
    </source>
</evidence>
<dbReference type="InterPro" id="IPR011044">
    <property type="entry name" value="Quino_amine_DH_bsu"/>
</dbReference>
<dbReference type="InterPro" id="IPR016453">
    <property type="entry name" value="COPB2"/>
</dbReference>
<name>A0A9W8ZRQ1_9AGAR</name>
<dbReference type="InterPro" id="IPR036322">
    <property type="entry name" value="WD40_repeat_dom_sf"/>
</dbReference>
<dbReference type="SUPFAM" id="SSF50978">
    <property type="entry name" value="WD40 repeat-like"/>
    <property type="match status" value="1"/>
</dbReference>
<evidence type="ECO:0000256" key="9">
    <source>
        <dbReference type="ARBA" id="ARBA00023034"/>
    </source>
</evidence>
<dbReference type="InterPro" id="IPR056176">
    <property type="entry name" value="TPR_COPA_B"/>
</dbReference>
<evidence type="ECO:0000256" key="12">
    <source>
        <dbReference type="ARBA" id="ARBA00025536"/>
    </source>
</evidence>
<keyword evidence="11 13" id="KW-0968">Cytoplasmic vesicle</keyword>
<feature type="compositionally biased region" description="Polar residues" evidence="15">
    <location>
        <begin position="878"/>
        <end position="889"/>
    </location>
</feature>
<dbReference type="Pfam" id="PF04053">
    <property type="entry name" value="B-prop_COPA_B_2nd"/>
    <property type="match status" value="1"/>
</dbReference>
<feature type="repeat" description="WD" evidence="14">
    <location>
        <begin position="186"/>
        <end position="229"/>
    </location>
</feature>
<dbReference type="InterPro" id="IPR001680">
    <property type="entry name" value="WD40_rpt"/>
</dbReference>
<evidence type="ECO:0000256" key="8">
    <source>
        <dbReference type="ARBA" id="ARBA00022927"/>
    </source>
</evidence>
<protein>
    <recommendedName>
        <fullName evidence="13">Coatomer subunit beta'</fullName>
    </recommendedName>
</protein>
<dbReference type="GO" id="GO:0006886">
    <property type="term" value="P:intracellular protein transport"/>
    <property type="evidence" value="ECO:0007669"/>
    <property type="project" value="UniProtKB-UniRule"/>
</dbReference>
<dbReference type="GO" id="GO:0005198">
    <property type="term" value="F:structural molecule activity"/>
    <property type="evidence" value="ECO:0007669"/>
    <property type="project" value="UniProtKB-UniRule"/>
</dbReference>
<dbReference type="InterPro" id="IPR006692">
    <property type="entry name" value="Beta-prop_COPA/B_2nd"/>
</dbReference>
<comment type="similarity">
    <text evidence="2 13">Belongs to the WD repeat COPB2 family.</text>
</comment>
<feature type="domain" description="COPA/B TPR" evidence="17">
    <location>
        <begin position="605"/>
        <end position="682"/>
    </location>
</feature>
<dbReference type="GO" id="GO:0006890">
    <property type="term" value="P:retrograde vesicle-mediated transport, Golgi to endoplasmic reticulum"/>
    <property type="evidence" value="ECO:0007669"/>
    <property type="project" value="TreeGrafter"/>
</dbReference>